<evidence type="ECO:0000256" key="1">
    <source>
        <dbReference type="ARBA" id="ARBA00022737"/>
    </source>
</evidence>
<feature type="repeat" description="ANK" evidence="3">
    <location>
        <begin position="304"/>
        <end position="328"/>
    </location>
</feature>
<dbReference type="Pfam" id="PF12796">
    <property type="entry name" value="Ank_2"/>
    <property type="match status" value="2"/>
</dbReference>
<organism evidence="5 6">
    <name type="scientific">Cytospora mali</name>
    <name type="common">Apple Valsa canker fungus</name>
    <name type="synonym">Valsa mali</name>
    <dbReference type="NCBI Taxonomy" id="578113"/>
    <lineage>
        <taxon>Eukaryota</taxon>
        <taxon>Fungi</taxon>
        <taxon>Dikarya</taxon>
        <taxon>Ascomycota</taxon>
        <taxon>Pezizomycotina</taxon>
        <taxon>Sordariomycetes</taxon>
        <taxon>Sordariomycetidae</taxon>
        <taxon>Diaporthales</taxon>
        <taxon>Cytosporaceae</taxon>
        <taxon>Cytospora</taxon>
    </lineage>
</organism>
<feature type="repeat" description="ANK" evidence="3">
    <location>
        <begin position="339"/>
        <end position="368"/>
    </location>
</feature>
<evidence type="ECO:0000256" key="3">
    <source>
        <dbReference type="PROSITE-ProRule" id="PRU00023"/>
    </source>
</evidence>
<dbReference type="InterPro" id="IPR036770">
    <property type="entry name" value="Ankyrin_rpt-contain_sf"/>
</dbReference>
<dbReference type="InterPro" id="IPR002110">
    <property type="entry name" value="Ankyrin_rpt"/>
</dbReference>
<name>A0A194VXZ2_CYTMA</name>
<accession>A0A194VXZ2</accession>
<keyword evidence="6" id="KW-1185">Reference proteome</keyword>
<gene>
    <name evidence="5" type="ORF">VM1G_04350</name>
</gene>
<dbReference type="PANTHER" id="PTHR24198">
    <property type="entry name" value="ANKYRIN REPEAT AND PROTEIN KINASE DOMAIN-CONTAINING PROTEIN"/>
    <property type="match status" value="1"/>
</dbReference>
<sequence length="951" mass="105936">MAQMEDLPTELITYVTDHLQQAADLAAFARTSRKLFNVVDPILYKFAKTQVSGLELWHPLRWGAENGQAGTLRKALLAGFDANLSFDYKIDKITRDMQSFQIRVEAVDGNAIWDPPEWDPSEEWRPTDHDTDHDYLGEIMSKSQRTAFDPFRGFHQDMDTDHSGLSEYALGHHHHRGVDLDPWAESGPSDEDDADDSSNDSEQDDDNTQGFRALHLAARGGHDDAVEVLLDYGADIDVCSRQLCSCESMVPRFTANLHANSIRRNAISGFSPLHLAICHFQVSTAKLLLSRGAIIRLSEPRRDNSATALHDAAATGQVGLCEYLLDHGFVSDVGCLDNSRLTPLYYAYFNGHWDTTVAFLLERGADIDYLVPYDEGHREESCESSTMLYEACHSGRYEDAIKLVHLGANVNRGSYKGVDEQLQWPIHAACRPKFDFDEPPRHPPRNLSAEADKIAHKRVELIELLLRQGADIEAKSCLQRESPLHEAVTSDNDSVVHVLLAAGADVESRDLHGRTPLMLACVSTERVHSLDLIILLLDRGSKIDATDDVGNTALHLACTTTRSADHHKKESIVRLLLERGARESTRNKLGIIPFEAAFTDSLLPICNILLRRRRTVQSLQHEDLHRMLLTIIRGQRKRLDALDLLLDLDTDRFLYTKSTYIMEMVERGHYNLARAYLERSSTPPLTPKEKITILQAAIEHSVPVLAKRMLSLKVSVNFINKNGYTPLYALISSTGEEDTGGRDGFKRVGLVKALLDAGADIHFKPQGTSIMRPLEKAIVNGEQALVDLMLQHQPLRNDSQAVLPPVAPRGVYLHAAARAIPSKRMFSALIRSGASVTELDSQGDTPLSTFLRYLIDQPAWLAHAAGAAGEVCAAIWYLWSKDVDINRKNRAGKSILSYLKALMLYNGNEPARATIASELRRCVGIVPAEGPKTTKGDKTLKFYQRIVSNPV</sequence>
<dbReference type="AlphaFoldDB" id="A0A194VXZ2"/>
<feature type="repeat" description="ANK" evidence="3">
    <location>
        <begin position="209"/>
        <end position="241"/>
    </location>
</feature>
<feature type="compositionally biased region" description="Acidic residues" evidence="4">
    <location>
        <begin position="188"/>
        <end position="207"/>
    </location>
</feature>
<evidence type="ECO:0000256" key="4">
    <source>
        <dbReference type="SAM" id="MobiDB-lite"/>
    </source>
</evidence>
<feature type="region of interest" description="Disordered" evidence="4">
    <location>
        <begin position="179"/>
        <end position="207"/>
    </location>
</feature>
<dbReference type="SUPFAM" id="SSF48403">
    <property type="entry name" value="Ankyrin repeat"/>
    <property type="match status" value="2"/>
</dbReference>
<dbReference type="OrthoDB" id="341259at2759"/>
<dbReference type="Proteomes" id="UP000078559">
    <property type="component" value="Chromosome 4"/>
</dbReference>
<feature type="repeat" description="ANK" evidence="3">
    <location>
        <begin position="512"/>
        <end position="548"/>
    </location>
</feature>
<dbReference type="PANTHER" id="PTHR24198:SF165">
    <property type="entry name" value="ANKYRIN REPEAT-CONTAINING PROTEIN-RELATED"/>
    <property type="match status" value="1"/>
</dbReference>
<feature type="repeat" description="ANK" evidence="3">
    <location>
        <begin position="549"/>
        <end position="588"/>
    </location>
</feature>
<proteinExistence type="predicted"/>
<reference evidence="5" key="1">
    <citation type="submission" date="2014-12" db="EMBL/GenBank/DDBJ databases">
        <title>Genome Sequence of Valsa Canker Pathogens Uncovers a Specific Adaption of Colonization on Woody Bark.</title>
        <authorList>
            <person name="Yin Z."/>
            <person name="Liu H."/>
            <person name="Gao X."/>
            <person name="Li Z."/>
            <person name="Song N."/>
            <person name="Ke X."/>
            <person name="Dai Q."/>
            <person name="Wu Y."/>
            <person name="Sun Y."/>
            <person name="Xu J.-R."/>
            <person name="Kang Z.K."/>
            <person name="Wang L."/>
            <person name="Huang L."/>
        </authorList>
    </citation>
    <scope>NUCLEOTIDE SEQUENCE [LARGE SCALE GENOMIC DNA]</scope>
    <source>
        <strain evidence="5">03-8</strain>
    </source>
</reference>
<dbReference type="Pfam" id="PF00023">
    <property type="entry name" value="Ank"/>
    <property type="match status" value="2"/>
</dbReference>
<dbReference type="Gene3D" id="1.25.40.20">
    <property type="entry name" value="Ankyrin repeat-containing domain"/>
    <property type="match status" value="5"/>
</dbReference>
<feature type="repeat" description="ANK" evidence="3">
    <location>
        <begin position="479"/>
        <end position="511"/>
    </location>
</feature>
<feature type="repeat" description="ANK" evidence="3">
    <location>
        <begin position="268"/>
        <end position="300"/>
    </location>
</feature>
<dbReference type="PRINTS" id="PR01415">
    <property type="entry name" value="ANKYRIN"/>
</dbReference>
<keyword evidence="2 3" id="KW-0040">ANK repeat</keyword>
<evidence type="ECO:0000256" key="2">
    <source>
        <dbReference type="ARBA" id="ARBA00023043"/>
    </source>
</evidence>
<evidence type="ECO:0000313" key="6">
    <source>
        <dbReference type="Proteomes" id="UP000078559"/>
    </source>
</evidence>
<dbReference type="PROSITE" id="PS50088">
    <property type="entry name" value="ANK_REPEAT"/>
    <property type="match status" value="7"/>
</dbReference>
<dbReference type="SMART" id="SM00248">
    <property type="entry name" value="ANK"/>
    <property type="match status" value="13"/>
</dbReference>
<dbReference type="EMBL" id="CM003101">
    <property type="protein sequence ID" value="KUI69089.1"/>
    <property type="molecule type" value="Genomic_DNA"/>
</dbReference>
<protein>
    <submittedName>
        <fullName evidence="5">Ankyrin-3</fullName>
    </submittedName>
</protein>
<dbReference type="SMR" id="A0A194VXZ2"/>
<evidence type="ECO:0000313" key="5">
    <source>
        <dbReference type="EMBL" id="KUI69089.1"/>
    </source>
</evidence>
<keyword evidence="1" id="KW-0677">Repeat</keyword>
<dbReference type="PROSITE" id="PS50297">
    <property type="entry name" value="ANK_REP_REGION"/>
    <property type="match status" value="7"/>
</dbReference>